<keyword evidence="1" id="KW-0732">Signal</keyword>
<dbReference type="STRING" id="287099.SAMN05660413_01926"/>
<dbReference type="EMBL" id="FOVL01000011">
    <property type="protein sequence ID" value="SFN63347.1"/>
    <property type="molecule type" value="Genomic_DNA"/>
</dbReference>
<sequence>MRIFYSLITVLLMALMTLFTSCEKEEDAGNVELVAVPVTISVADFRSSVYIQEPKEIEQAGKIYVYKNFVFINDVNRGVHIIDNSNPENPQKIKYLKIPQNTDVAIKGDMLFANSGMDLVVFDISDVNNIRQQERLEDVFENYQPSTPVGAAFVDTENLDFQKEVIIGYVLERRKIEMVRDDRMIMAAESFNSSASGDASTGTGGSMARFNIKDKFLYVVGNQSLSVFDISSLSSPEYISTDYIGWQIETIFNQDDYLYLGSSAGMYIYSIEDPLTPAFVSRLQHVLGCDPVVVDGDMAYVTIRGGNECGQSWSQLQVIDVADKQNPELLATYEMDSPYGLGVKDDLLFVCDGDSGLKIYDKTQSPGLTLTDHFQDINTYDVIPLEEVLLMVGDDILHQYSYADNNIRLLSSFSLE</sequence>
<dbReference type="RefSeq" id="WP_093408867.1">
    <property type="nucleotide sequence ID" value="NZ_FOVL01000011.1"/>
</dbReference>
<dbReference type="AlphaFoldDB" id="A0A1I5ALL7"/>
<feature type="chain" id="PRO_5011756716" evidence="1">
    <location>
        <begin position="22"/>
        <end position="416"/>
    </location>
</feature>
<dbReference type="Proteomes" id="UP000199153">
    <property type="component" value="Unassembled WGS sequence"/>
</dbReference>
<evidence type="ECO:0000313" key="3">
    <source>
        <dbReference type="Proteomes" id="UP000199153"/>
    </source>
</evidence>
<dbReference type="InterPro" id="IPR011047">
    <property type="entry name" value="Quinoprotein_ADH-like_sf"/>
</dbReference>
<protein>
    <submittedName>
        <fullName evidence="2">Uncharacterized conserved protein</fullName>
    </submittedName>
</protein>
<accession>A0A1I5ALL7</accession>
<name>A0A1I5ALL7_9FLAO</name>
<dbReference type="InterPro" id="IPR013211">
    <property type="entry name" value="LVIVD"/>
</dbReference>
<evidence type="ECO:0000313" key="2">
    <source>
        <dbReference type="EMBL" id="SFN63347.1"/>
    </source>
</evidence>
<dbReference type="PROSITE" id="PS51257">
    <property type="entry name" value="PROKAR_LIPOPROTEIN"/>
    <property type="match status" value="1"/>
</dbReference>
<dbReference type="SUPFAM" id="SSF50998">
    <property type="entry name" value="Quinoprotein alcohol dehydrogenase-like"/>
    <property type="match status" value="1"/>
</dbReference>
<dbReference type="Pfam" id="PF08309">
    <property type="entry name" value="LVIVD"/>
    <property type="match status" value="3"/>
</dbReference>
<gene>
    <name evidence="2" type="ORF">SAMN05660413_01926</name>
</gene>
<organism evidence="2 3">
    <name type="scientific">Salegentibacter flavus</name>
    <dbReference type="NCBI Taxonomy" id="287099"/>
    <lineage>
        <taxon>Bacteria</taxon>
        <taxon>Pseudomonadati</taxon>
        <taxon>Bacteroidota</taxon>
        <taxon>Flavobacteriia</taxon>
        <taxon>Flavobacteriales</taxon>
        <taxon>Flavobacteriaceae</taxon>
        <taxon>Salegentibacter</taxon>
    </lineage>
</organism>
<evidence type="ECO:0000256" key="1">
    <source>
        <dbReference type="SAM" id="SignalP"/>
    </source>
</evidence>
<feature type="signal peptide" evidence="1">
    <location>
        <begin position="1"/>
        <end position="21"/>
    </location>
</feature>
<keyword evidence="3" id="KW-1185">Reference proteome</keyword>
<proteinExistence type="predicted"/>
<reference evidence="2 3" key="1">
    <citation type="submission" date="2016-10" db="EMBL/GenBank/DDBJ databases">
        <authorList>
            <person name="de Groot N.N."/>
        </authorList>
    </citation>
    <scope>NUCLEOTIDE SEQUENCE [LARGE SCALE GENOMIC DNA]</scope>
    <source>
        <strain evidence="2 3">DSM 17794</strain>
    </source>
</reference>
<dbReference type="OrthoDB" id="1521841at2"/>